<name>A0A4S3JZG9_9GAMM</name>
<keyword evidence="1" id="KW-0812">Transmembrane</keyword>
<evidence type="ECO:0000313" key="3">
    <source>
        <dbReference type="Proteomes" id="UP000295341"/>
    </source>
</evidence>
<dbReference type="AlphaFoldDB" id="A0A4S3JZG9"/>
<reference evidence="2 3" key="1">
    <citation type="submission" date="2019-03" db="EMBL/GenBank/DDBJ databases">
        <title>Genomic Encyclopedia of Type Strains, Phase IV (KMG-IV): sequencing the most valuable type-strain genomes for metagenomic binning, comparative biology and taxonomic classification.</title>
        <authorList>
            <person name="Goeker M."/>
        </authorList>
    </citation>
    <scope>NUCLEOTIDE SEQUENCE [LARGE SCALE GENOMIC DNA]</scope>
    <source>
        <strain evidence="2 3">DSM 26377</strain>
    </source>
</reference>
<dbReference type="Proteomes" id="UP000295341">
    <property type="component" value="Unassembled WGS sequence"/>
</dbReference>
<evidence type="ECO:0000313" key="2">
    <source>
        <dbReference type="EMBL" id="TDU32866.1"/>
    </source>
</evidence>
<proteinExistence type="predicted"/>
<keyword evidence="3" id="KW-1185">Reference proteome</keyword>
<accession>A0A4S3JZG9</accession>
<feature type="transmembrane region" description="Helical" evidence="1">
    <location>
        <begin position="51"/>
        <end position="70"/>
    </location>
</feature>
<feature type="transmembrane region" description="Helical" evidence="1">
    <location>
        <begin position="16"/>
        <end position="39"/>
    </location>
</feature>
<keyword evidence="1" id="KW-0472">Membrane</keyword>
<dbReference type="RefSeq" id="WP_133881344.1">
    <property type="nucleotide sequence ID" value="NZ_MWIN01000036.1"/>
</dbReference>
<evidence type="ECO:0000256" key="1">
    <source>
        <dbReference type="SAM" id="Phobius"/>
    </source>
</evidence>
<comment type="caution">
    <text evidence="2">The sequence shown here is derived from an EMBL/GenBank/DDBJ whole genome shotgun (WGS) entry which is preliminary data.</text>
</comment>
<gene>
    <name evidence="2" type="ORF">DFR24_2275</name>
</gene>
<organism evidence="2 3">
    <name type="scientific">Panacagrimonas perspica</name>
    <dbReference type="NCBI Taxonomy" id="381431"/>
    <lineage>
        <taxon>Bacteria</taxon>
        <taxon>Pseudomonadati</taxon>
        <taxon>Pseudomonadota</taxon>
        <taxon>Gammaproteobacteria</taxon>
        <taxon>Nevskiales</taxon>
        <taxon>Nevskiaceae</taxon>
        <taxon>Panacagrimonas</taxon>
    </lineage>
</organism>
<protein>
    <submittedName>
        <fullName evidence="2">Uncharacterized protein</fullName>
    </submittedName>
</protein>
<keyword evidence="1" id="KW-1133">Transmembrane helix</keyword>
<sequence>MATPRNREETTLMDRVALAFLSGGSALVLGGLLWAGVCLTAAQLALDGVPSFGWVAGFAIVMAVLGFVLLENFVGNWVGAFASGVLKLFRVIAS</sequence>
<dbReference type="EMBL" id="SOBT01000008">
    <property type="protein sequence ID" value="TDU32866.1"/>
    <property type="molecule type" value="Genomic_DNA"/>
</dbReference>